<evidence type="ECO:0000256" key="4">
    <source>
        <dbReference type="ARBA" id="ARBA00022801"/>
    </source>
</evidence>
<protein>
    <submittedName>
        <fullName evidence="6">Pre-16S rRNA nuclease Yqg</fullName>
    </submittedName>
</protein>
<proteinExistence type="inferred from homology"/>
<evidence type="ECO:0000259" key="5">
    <source>
        <dbReference type="SMART" id="SM00732"/>
    </source>
</evidence>
<dbReference type="NCBIfam" id="TIGR00250">
    <property type="entry name" value="RNAse_H_YqgF"/>
    <property type="match status" value="1"/>
</dbReference>
<dbReference type="PANTHER" id="PTHR33317:SF4">
    <property type="entry name" value="POLYNUCLEOTIDYL TRANSFERASE, RIBONUCLEASE H-LIKE SUPERFAMILY PROTEIN"/>
    <property type="match status" value="1"/>
</dbReference>
<dbReference type="SMART" id="SM00732">
    <property type="entry name" value="YqgFc"/>
    <property type="match status" value="1"/>
</dbReference>
<dbReference type="GO" id="GO:0016787">
    <property type="term" value="F:hydrolase activity"/>
    <property type="evidence" value="ECO:0007669"/>
    <property type="project" value="UniProtKB-KW"/>
</dbReference>
<keyword evidence="1" id="KW-0963">Cytoplasm</keyword>
<dbReference type="InterPro" id="IPR005227">
    <property type="entry name" value="YqgF"/>
</dbReference>
<feature type="domain" description="YqgF/RNase H-like" evidence="5">
    <location>
        <begin position="5"/>
        <end position="105"/>
    </location>
</feature>
<dbReference type="InterPro" id="IPR006641">
    <property type="entry name" value="YqgF/RNaseH-like_dom"/>
</dbReference>
<dbReference type="Gene3D" id="3.30.420.140">
    <property type="entry name" value="YqgF/RNase H-like domain"/>
    <property type="match status" value="1"/>
</dbReference>
<gene>
    <name evidence="6" type="ORF">MNBD_GAMMA09-1322</name>
</gene>
<dbReference type="GO" id="GO:0000967">
    <property type="term" value="P:rRNA 5'-end processing"/>
    <property type="evidence" value="ECO:0007669"/>
    <property type="project" value="TreeGrafter"/>
</dbReference>
<keyword evidence="3" id="KW-0540">Nuclease</keyword>
<organism evidence="6">
    <name type="scientific">hydrothermal vent metagenome</name>
    <dbReference type="NCBI Taxonomy" id="652676"/>
    <lineage>
        <taxon>unclassified sequences</taxon>
        <taxon>metagenomes</taxon>
        <taxon>ecological metagenomes</taxon>
    </lineage>
</organism>
<dbReference type="HAMAP" id="MF_00651">
    <property type="entry name" value="Nuclease_YqgF"/>
    <property type="match status" value="1"/>
</dbReference>
<evidence type="ECO:0000256" key="2">
    <source>
        <dbReference type="ARBA" id="ARBA00022517"/>
    </source>
</evidence>
<dbReference type="Pfam" id="PF03652">
    <property type="entry name" value="RuvX"/>
    <property type="match status" value="1"/>
</dbReference>
<evidence type="ECO:0000256" key="3">
    <source>
        <dbReference type="ARBA" id="ARBA00022722"/>
    </source>
</evidence>
<reference evidence="6" key="1">
    <citation type="submission" date="2018-06" db="EMBL/GenBank/DDBJ databases">
        <authorList>
            <person name="Zhirakovskaya E."/>
        </authorList>
    </citation>
    <scope>NUCLEOTIDE SEQUENCE</scope>
</reference>
<keyword evidence="2" id="KW-0690">Ribosome biogenesis</keyword>
<sequence length="138" mass="15491">MPDIHQVLGFDFGSRRIGVASGQSITCSASPITTLTSINNKTDWQGIEKLISQWKPDALIVGLPFYLDGSKSKMTEAAEKFSRQLEGRFHLPVYTHNEALSSFEAEQFLQAKKKQHNKQDIDKIAAAIIVQNWLEQNT</sequence>
<dbReference type="InterPro" id="IPR012337">
    <property type="entry name" value="RNaseH-like_sf"/>
</dbReference>
<dbReference type="EMBL" id="UOFI01000054">
    <property type="protein sequence ID" value="VAW64168.1"/>
    <property type="molecule type" value="Genomic_DNA"/>
</dbReference>
<dbReference type="AlphaFoldDB" id="A0A3B0X799"/>
<name>A0A3B0X799_9ZZZZ</name>
<dbReference type="GO" id="GO:0004518">
    <property type="term" value="F:nuclease activity"/>
    <property type="evidence" value="ECO:0007669"/>
    <property type="project" value="UniProtKB-KW"/>
</dbReference>
<dbReference type="GO" id="GO:0005829">
    <property type="term" value="C:cytosol"/>
    <property type="evidence" value="ECO:0007669"/>
    <property type="project" value="TreeGrafter"/>
</dbReference>
<dbReference type="PANTHER" id="PTHR33317">
    <property type="entry name" value="POLYNUCLEOTIDYL TRANSFERASE, RIBONUCLEASE H-LIKE SUPERFAMILY PROTEIN"/>
    <property type="match status" value="1"/>
</dbReference>
<dbReference type="CDD" id="cd16964">
    <property type="entry name" value="YqgF"/>
    <property type="match status" value="1"/>
</dbReference>
<keyword evidence="4" id="KW-0378">Hydrolase</keyword>
<dbReference type="InterPro" id="IPR037027">
    <property type="entry name" value="YqgF/RNaseH-like_dom_sf"/>
</dbReference>
<dbReference type="SUPFAM" id="SSF53098">
    <property type="entry name" value="Ribonuclease H-like"/>
    <property type="match status" value="1"/>
</dbReference>
<evidence type="ECO:0000256" key="1">
    <source>
        <dbReference type="ARBA" id="ARBA00022490"/>
    </source>
</evidence>
<accession>A0A3B0X799</accession>
<evidence type="ECO:0000313" key="6">
    <source>
        <dbReference type="EMBL" id="VAW64168.1"/>
    </source>
</evidence>